<dbReference type="EMBL" id="GISG01265258">
    <property type="protein sequence ID" value="MBA4674917.1"/>
    <property type="molecule type" value="Transcribed_RNA"/>
</dbReference>
<feature type="region of interest" description="Disordered" evidence="1">
    <location>
        <begin position="1"/>
        <end position="24"/>
    </location>
</feature>
<reference evidence="2" key="1">
    <citation type="journal article" date="2013" name="J. Plant Res.">
        <title>Effect of fungi and light on seed germination of three Opuntia species from semiarid lands of central Mexico.</title>
        <authorList>
            <person name="Delgado-Sanchez P."/>
            <person name="Jimenez-Bremont J.F."/>
            <person name="Guerrero-Gonzalez Mde L."/>
            <person name="Flores J."/>
        </authorList>
    </citation>
    <scope>NUCLEOTIDE SEQUENCE</scope>
    <source>
        <tissue evidence="2">Cladode</tissue>
    </source>
</reference>
<accession>A0A7C9ATM8</accession>
<dbReference type="AlphaFoldDB" id="A0A7C9ATM8"/>
<protein>
    <submittedName>
        <fullName evidence="2">Uncharacterized protein</fullName>
    </submittedName>
</protein>
<proteinExistence type="predicted"/>
<sequence length="149" mass="16620">MHMINNKQCRRPNNQNPDQSPSSWIQFLGNPINGKMQNQIRNHNSDSLEVNHGIGLVIEALMKINDRGVDVRGEKREEELEVGEERGVIEGPLTGGVGIPLRERKRVGCCEPIAMDLEVGAVVRWDEEQFDCGGNEGKPQEFFDGVVGI</sequence>
<reference evidence="2" key="2">
    <citation type="submission" date="2020-07" db="EMBL/GenBank/DDBJ databases">
        <authorList>
            <person name="Vera ALvarez R."/>
            <person name="Arias-Moreno D.M."/>
            <person name="Jimenez-Jacinto V."/>
            <person name="Jimenez-Bremont J.F."/>
            <person name="Swaminathan K."/>
            <person name="Moose S.P."/>
            <person name="Guerrero-Gonzalez M.L."/>
            <person name="Marino-Ramirez L."/>
            <person name="Landsman D."/>
            <person name="Rodriguez-Kessler M."/>
            <person name="Delgado-Sanchez P."/>
        </authorList>
    </citation>
    <scope>NUCLEOTIDE SEQUENCE</scope>
    <source>
        <tissue evidence="2">Cladode</tissue>
    </source>
</reference>
<dbReference type="EMBL" id="GISG01265260">
    <property type="protein sequence ID" value="MBA4674919.1"/>
    <property type="molecule type" value="Transcribed_RNA"/>
</dbReference>
<name>A0A7C9ATM8_OPUST</name>
<evidence type="ECO:0000256" key="1">
    <source>
        <dbReference type="SAM" id="MobiDB-lite"/>
    </source>
</evidence>
<organism evidence="2">
    <name type="scientific">Opuntia streptacantha</name>
    <name type="common">Prickly pear cactus</name>
    <name type="synonym">Opuntia cardona</name>
    <dbReference type="NCBI Taxonomy" id="393608"/>
    <lineage>
        <taxon>Eukaryota</taxon>
        <taxon>Viridiplantae</taxon>
        <taxon>Streptophyta</taxon>
        <taxon>Embryophyta</taxon>
        <taxon>Tracheophyta</taxon>
        <taxon>Spermatophyta</taxon>
        <taxon>Magnoliopsida</taxon>
        <taxon>eudicotyledons</taxon>
        <taxon>Gunneridae</taxon>
        <taxon>Pentapetalae</taxon>
        <taxon>Caryophyllales</taxon>
        <taxon>Cactineae</taxon>
        <taxon>Cactaceae</taxon>
        <taxon>Opuntioideae</taxon>
        <taxon>Opuntia</taxon>
    </lineage>
</organism>
<evidence type="ECO:0000313" key="2">
    <source>
        <dbReference type="EMBL" id="MBA4674917.1"/>
    </source>
</evidence>